<reference evidence="8 9" key="1">
    <citation type="submission" date="2018-11" db="EMBL/GenBank/DDBJ databases">
        <title>Genome sequence of Mycoplasma struthionis sp. nov.</title>
        <authorList>
            <person name="Spergser J."/>
        </authorList>
    </citation>
    <scope>NUCLEOTIDE SEQUENCE [LARGE SCALE GENOMIC DNA]</scope>
    <source>
        <strain evidence="8 9">237IA</strain>
    </source>
</reference>
<dbReference type="AlphaFoldDB" id="A0A3G8LGS2"/>
<evidence type="ECO:0000313" key="8">
    <source>
        <dbReference type="EMBL" id="AZG68487.1"/>
    </source>
</evidence>
<dbReference type="InterPro" id="IPR049890">
    <property type="entry name" value="VlpA-F-like_signal"/>
</dbReference>
<evidence type="ECO:0000256" key="4">
    <source>
        <dbReference type="ARBA" id="ARBA00023139"/>
    </source>
</evidence>
<dbReference type="EMBL" id="CP034044">
    <property type="protein sequence ID" value="AZG68487.1"/>
    <property type="molecule type" value="Genomic_DNA"/>
</dbReference>
<dbReference type="NCBIfam" id="NF033817">
    <property type="entry name" value="Mplas_variab_LP"/>
    <property type="match status" value="1"/>
</dbReference>
<name>A0A3G8LGS2_9MOLU</name>
<gene>
    <name evidence="8" type="ORF">EGN60_00655</name>
</gene>
<dbReference type="Proteomes" id="UP000275883">
    <property type="component" value="Chromosome"/>
</dbReference>
<dbReference type="GO" id="GO:0005886">
    <property type="term" value="C:plasma membrane"/>
    <property type="evidence" value="ECO:0007669"/>
    <property type="project" value="UniProtKB-SubCell"/>
</dbReference>
<dbReference type="KEGG" id="mstr:EGN60_00655"/>
<evidence type="ECO:0000256" key="1">
    <source>
        <dbReference type="ARBA" id="ARBA00004193"/>
    </source>
</evidence>
<dbReference type="RefSeq" id="WP_124724182.1">
    <property type="nucleotide sequence ID" value="NZ_CP034044.1"/>
</dbReference>
<dbReference type="OrthoDB" id="398772at2"/>
<evidence type="ECO:0000256" key="3">
    <source>
        <dbReference type="ARBA" id="ARBA00022737"/>
    </source>
</evidence>
<organism evidence="8 9">
    <name type="scientific">Mycoplasma struthionis</name>
    <dbReference type="NCBI Taxonomy" id="538220"/>
    <lineage>
        <taxon>Bacteria</taxon>
        <taxon>Bacillati</taxon>
        <taxon>Mycoplasmatota</taxon>
        <taxon>Mollicutes</taxon>
        <taxon>Mycoplasmataceae</taxon>
        <taxon>Mycoplasma</taxon>
    </lineage>
</organism>
<evidence type="ECO:0000256" key="2">
    <source>
        <dbReference type="ARBA" id="ARBA00022729"/>
    </source>
</evidence>
<keyword evidence="4" id="KW-0564">Palmitate</keyword>
<accession>A0A3G8LGS2</accession>
<keyword evidence="2 7" id="KW-0732">Signal</keyword>
<feature type="chain" id="PRO_5018130690" description="Variable surface lipoprotein" evidence="7">
    <location>
        <begin position="25"/>
        <end position="175"/>
    </location>
</feature>
<protein>
    <recommendedName>
        <fullName evidence="10">Variable surface lipoprotein</fullName>
    </recommendedName>
</protein>
<evidence type="ECO:0000256" key="6">
    <source>
        <dbReference type="SAM" id="MobiDB-lite"/>
    </source>
</evidence>
<evidence type="ECO:0000313" key="9">
    <source>
        <dbReference type="Proteomes" id="UP000275883"/>
    </source>
</evidence>
<feature type="region of interest" description="Disordered" evidence="6">
    <location>
        <begin position="30"/>
        <end position="60"/>
    </location>
</feature>
<sequence length="175" mass="19110">MKKSFKILLSISAVAPILATPVIAASCTKEKETKTNTVVTPPAGNEGKPEEGNGAAPTVEKSEQQLLNEAVTASKPVVTLTAEMNTELFNGLKDGSYGIWYERNDKKLVFIKSQDNPVWKAKKDKQVNVNDFASLSGINLDNYQLANAKEPIYKETNISAKLDYTFTAKTENAKP</sequence>
<keyword evidence="5" id="KW-0449">Lipoprotein</keyword>
<proteinExistence type="predicted"/>
<feature type="signal peptide" evidence="7">
    <location>
        <begin position="1"/>
        <end position="24"/>
    </location>
</feature>
<comment type="subcellular location">
    <subcellularLocation>
        <location evidence="1">Cell membrane</location>
        <topology evidence="1">Lipid-anchor</topology>
    </subcellularLocation>
</comment>
<evidence type="ECO:0000256" key="5">
    <source>
        <dbReference type="ARBA" id="ARBA00023288"/>
    </source>
</evidence>
<dbReference type="PROSITE" id="PS51257">
    <property type="entry name" value="PROKAR_LIPOPROTEIN"/>
    <property type="match status" value="1"/>
</dbReference>
<keyword evidence="3" id="KW-0677">Repeat</keyword>
<keyword evidence="9" id="KW-1185">Reference proteome</keyword>
<evidence type="ECO:0008006" key="10">
    <source>
        <dbReference type="Google" id="ProtNLM"/>
    </source>
</evidence>
<evidence type="ECO:0000256" key="7">
    <source>
        <dbReference type="SAM" id="SignalP"/>
    </source>
</evidence>